<proteinExistence type="predicted"/>
<dbReference type="InParanoid" id="A0A369K768"/>
<evidence type="ECO:0000313" key="1">
    <source>
        <dbReference type="EMBL" id="RDB27644.1"/>
    </source>
</evidence>
<evidence type="ECO:0000313" key="2">
    <source>
        <dbReference type="Proteomes" id="UP000076154"/>
    </source>
</evidence>
<dbReference type="AlphaFoldDB" id="A0A369K768"/>
<dbReference type="EMBL" id="LUEZ02000014">
    <property type="protein sequence ID" value="RDB27644.1"/>
    <property type="molecule type" value="Genomic_DNA"/>
</dbReference>
<reference evidence="1" key="1">
    <citation type="submission" date="2018-04" db="EMBL/GenBank/DDBJ databases">
        <title>Whole genome sequencing of Hypsizygus marmoreus.</title>
        <authorList>
            <person name="Choi I.-G."/>
            <person name="Min B."/>
            <person name="Kim J.-G."/>
            <person name="Kim S."/>
            <person name="Oh Y.-L."/>
            <person name="Kong W.-S."/>
            <person name="Park H."/>
            <person name="Jeong J."/>
            <person name="Song E.-S."/>
        </authorList>
    </citation>
    <scope>NUCLEOTIDE SEQUENCE [LARGE SCALE GENOMIC DNA]</scope>
    <source>
        <strain evidence="1">51987-8</strain>
    </source>
</reference>
<organism evidence="1 2">
    <name type="scientific">Hypsizygus marmoreus</name>
    <name type="common">White beech mushroom</name>
    <name type="synonym">Agaricus marmoreus</name>
    <dbReference type="NCBI Taxonomy" id="39966"/>
    <lineage>
        <taxon>Eukaryota</taxon>
        <taxon>Fungi</taxon>
        <taxon>Dikarya</taxon>
        <taxon>Basidiomycota</taxon>
        <taxon>Agaricomycotina</taxon>
        <taxon>Agaricomycetes</taxon>
        <taxon>Agaricomycetidae</taxon>
        <taxon>Agaricales</taxon>
        <taxon>Tricholomatineae</taxon>
        <taxon>Lyophyllaceae</taxon>
        <taxon>Hypsizygus</taxon>
    </lineage>
</organism>
<keyword evidence="2" id="KW-1185">Reference proteome</keyword>
<dbReference type="Proteomes" id="UP000076154">
    <property type="component" value="Unassembled WGS sequence"/>
</dbReference>
<accession>A0A369K768</accession>
<name>A0A369K768_HYPMA</name>
<gene>
    <name evidence="1" type="ORF">Hypma_003168</name>
</gene>
<dbReference type="OrthoDB" id="3254241at2759"/>
<protein>
    <submittedName>
        <fullName evidence="1">Uncharacterized protein</fullName>
    </submittedName>
</protein>
<dbReference type="STRING" id="39966.A0A369K768"/>
<comment type="caution">
    <text evidence="1">The sequence shown here is derived from an EMBL/GenBank/DDBJ whole genome shotgun (WGS) entry which is preliminary data.</text>
</comment>
<sequence>MEFLPVATAVYALAKGISDWLNERAEKDATAKKISAIASQIQTVLHPFQSMREVDHVERPLFDSVTSVGDTLKRTQEHLLIWEYKRSRKVIAFFSPSIVTKELNQQLIILLTSIAVVGYVDHRQRQNARLVVGPAPQPASSTTDGVLETIRNAEVKEFWRGYMGDHMALIPHDDFRTRLSMWLGMELSPSAWLTLDFRLDEFGIGGVTPSNLDHLVGSGSFREAILECIREGTARSDYTFFKSKQDTVADMPRLPLLLWIDDTPSNNGYQVSNAVELGINVVQLTSTALAKDWIESNAEFLKRNDNPALIRVISDNIRPDPTFNALVNISAGEHILRYIRGHGYRIPVLIYTGSSVRQTIYVKKYEMAGSTSTFGACLQYINAFGAGQQDDVRRLTFMM</sequence>